<dbReference type="AlphaFoldDB" id="A0A1M3T6L1"/>
<keyword evidence="1" id="KW-0472">Membrane</keyword>
<dbReference type="EMBL" id="KV878248">
    <property type="protein sequence ID" value="OJZ82407.1"/>
    <property type="molecule type" value="Genomic_DNA"/>
</dbReference>
<evidence type="ECO:0000313" key="3">
    <source>
        <dbReference type="Proteomes" id="UP000184063"/>
    </source>
</evidence>
<organism evidence="2 3">
    <name type="scientific">Aspergillus luchuensis (strain CBS 106.47)</name>
    <dbReference type="NCBI Taxonomy" id="1137211"/>
    <lineage>
        <taxon>Eukaryota</taxon>
        <taxon>Fungi</taxon>
        <taxon>Dikarya</taxon>
        <taxon>Ascomycota</taxon>
        <taxon>Pezizomycotina</taxon>
        <taxon>Eurotiomycetes</taxon>
        <taxon>Eurotiomycetidae</taxon>
        <taxon>Eurotiales</taxon>
        <taxon>Aspergillaceae</taxon>
        <taxon>Aspergillus</taxon>
        <taxon>Aspergillus subgen. Circumdati</taxon>
    </lineage>
</organism>
<feature type="transmembrane region" description="Helical" evidence="1">
    <location>
        <begin position="113"/>
        <end position="133"/>
    </location>
</feature>
<accession>A0A1M3T6L1</accession>
<name>A0A1M3T6L1_ASPLC</name>
<protein>
    <submittedName>
        <fullName evidence="2">Uncharacterized protein</fullName>
    </submittedName>
</protein>
<evidence type="ECO:0000256" key="1">
    <source>
        <dbReference type="SAM" id="Phobius"/>
    </source>
</evidence>
<gene>
    <name evidence="2" type="ORF">ASPFODRAFT_171130</name>
</gene>
<dbReference type="VEuPathDB" id="FungiDB:ASPFODRAFT_171130"/>
<reference evidence="3" key="1">
    <citation type="journal article" date="2017" name="Genome Biol.">
        <title>Comparative genomics reveals high biological diversity and specific adaptations in the industrially and medically important fungal genus Aspergillus.</title>
        <authorList>
            <person name="de Vries R.P."/>
            <person name="Riley R."/>
            <person name="Wiebenga A."/>
            <person name="Aguilar-Osorio G."/>
            <person name="Amillis S."/>
            <person name="Uchima C.A."/>
            <person name="Anderluh G."/>
            <person name="Asadollahi M."/>
            <person name="Askin M."/>
            <person name="Barry K."/>
            <person name="Battaglia E."/>
            <person name="Bayram O."/>
            <person name="Benocci T."/>
            <person name="Braus-Stromeyer S.A."/>
            <person name="Caldana C."/>
            <person name="Canovas D."/>
            <person name="Cerqueira G.C."/>
            <person name="Chen F."/>
            <person name="Chen W."/>
            <person name="Choi C."/>
            <person name="Clum A."/>
            <person name="Dos Santos R.A."/>
            <person name="Damasio A.R."/>
            <person name="Diallinas G."/>
            <person name="Emri T."/>
            <person name="Fekete E."/>
            <person name="Flipphi M."/>
            <person name="Freyberg S."/>
            <person name="Gallo A."/>
            <person name="Gournas C."/>
            <person name="Habgood R."/>
            <person name="Hainaut M."/>
            <person name="Harispe M.L."/>
            <person name="Henrissat B."/>
            <person name="Hilden K.S."/>
            <person name="Hope R."/>
            <person name="Hossain A."/>
            <person name="Karabika E."/>
            <person name="Karaffa L."/>
            <person name="Karanyi Z."/>
            <person name="Krasevec N."/>
            <person name="Kuo A."/>
            <person name="Kusch H."/>
            <person name="LaButti K."/>
            <person name="Lagendijk E.L."/>
            <person name="Lapidus A."/>
            <person name="Levasseur A."/>
            <person name="Lindquist E."/>
            <person name="Lipzen A."/>
            <person name="Logrieco A.F."/>
            <person name="MacCabe A."/>
            <person name="Maekelae M.R."/>
            <person name="Malavazi I."/>
            <person name="Melin P."/>
            <person name="Meyer V."/>
            <person name="Mielnichuk N."/>
            <person name="Miskei M."/>
            <person name="Molnar A.P."/>
            <person name="Mule G."/>
            <person name="Ngan C.Y."/>
            <person name="Orejas M."/>
            <person name="Orosz E."/>
            <person name="Ouedraogo J.P."/>
            <person name="Overkamp K.M."/>
            <person name="Park H.-S."/>
            <person name="Perrone G."/>
            <person name="Piumi F."/>
            <person name="Punt P.J."/>
            <person name="Ram A.F."/>
            <person name="Ramon A."/>
            <person name="Rauscher S."/>
            <person name="Record E."/>
            <person name="Riano-Pachon D.M."/>
            <person name="Robert V."/>
            <person name="Roehrig J."/>
            <person name="Ruller R."/>
            <person name="Salamov A."/>
            <person name="Salih N.S."/>
            <person name="Samson R.A."/>
            <person name="Sandor E."/>
            <person name="Sanguinetti M."/>
            <person name="Schuetze T."/>
            <person name="Sepcic K."/>
            <person name="Shelest E."/>
            <person name="Sherlock G."/>
            <person name="Sophianopoulou V."/>
            <person name="Squina F.M."/>
            <person name="Sun H."/>
            <person name="Susca A."/>
            <person name="Todd R.B."/>
            <person name="Tsang A."/>
            <person name="Unkles S.E."/>
            <person name="van de Wiele N."/>
            <person name="van Rossen-Uffink D."/>
            <person name="Oliveira J.V."/>
            <person name="Vesth T.C."/>
            <person name="Visser J."/>
            <person name="Yu J.-H."/>
            <person name="Zhou M."/>
            <person name="Andersen M.R."/>
            <person name="Archer D.B."/>
            <person name="Baker S.E."/>
            <person name="Benoit I."/>
            <person name="Brakhage A.A."/>
            <person name="Braus G.H."/>
            <person name="Fischer R."/>
            <person name="Frisvad J.C."/>
            <person name="Goldman G.H."/>
            <person name="Houbraken J."/>
            <person name="Oakley B."/>
            <person name="Pocsi I."/>
            <person name="Scazzocchio C."/>
            <person name="Seiboth B."/>
            <person name="vanKuyk P.A."/>
            <person name="Wortman J."/>
            <person name="Dyer P.S."/>
            <person name="Grigoriev I.V."/>
        </authorList>
    </citation>
    <scope>NUCLEOTIDE SEQUENCE [LARGE SCALE GENOMIC DNA]</scope>
    <source>
        <strain evidence="3">CBS 106.47</strain>
    </source>
</reference>
<feature type="transmembrane region" description="Helical" evidence="1">
    <location>
        <begin position="78"/>
        <end position="101"/>
    </location>
</feature>
<proteinExistence type="predicted"/>
<dbReference type="Proteomes" id="UP000184063">
    <property type="component" value="Unassembled WGS sequence"/>
</dbReference>
<keyword evidence="1" id="KW-1133">Transmembrane helix</keyword>
<keyword evidence="1" id="KW-0812">Transmembrane</keyword>
<sequence>MLHLIDNLFPPHLPPRSLSLSSSSLSTSIWHFPLSSYSTAPSYISSPHLSLSLSLSLTYSLLHHLISSHLIQQPSIPILFYLSPPFYLICTGLAPFCRVLFLHFTACPVNLSVYRAILSTTLYLYIPVSLSPLDPLQSPEVT</sequence>
<evidence type="ECO:0000313" key="2">
    <source>
        <dbReference type="EMBL" id="OJZ82407.1"/>
    </source>
</evidence>